<dbReference type="PANTHER" id="PTHR28259">
    <property type="entry name" value="FLUORIDE EXPORT PROTEIN 1-RELATED"/>
    <property type="match status" value="1"/>
</dbReference>
<dbReference type="NCBIfam" id="TIGR00494">
    <property type="entry name" value="crcB"/>
    <property type="match status" value="1"/>
</dbReference>
<feature type="transmembrane region" description="Helical" evidence="10">
    <location>
        <begin position="35"/>
        <end position="55"/>
    </location>
</feature>
<comment type="activity regulation">
    <text evidence="10">Na(+) is not transported, but it plays an essential structural role and its presence is essential for fluoride channel function.</text>
</comment>
<dbReference type="AlphaFoldDB" id="A0A806FQR0"/>
<accession>A0A806FQR0</accession>
<reference evidence="11 12" key="1">
    <citation type="journal article" date="2011" name="J. Bacteriol.">
        <title>Genome Sequence of the Probiotic Strain Bifidobacterium animalis subsp. lactis CNCM I-2494.</title>
        <authorList>
            <person name="Chervaux C."/>
            <person name="Grimaldi C."/>
            <person name="Bolotin A."/>
            <person name="Quinquis B."/>
            <person name="Legrain-Raspaud S."/>
            <person name="van Hylckama Vlieg J.E."/>
            <person name="Denariaz G."/>
            <person name="Smokvina T."/>
        </authorList>
    </citation>
    <scope>NUCLEOTIDE SEQUENCE [LARGE SCALE GENOMIC DNA]</scope>
    <source>
        <strain evidence="11 12">CNCM I-2494</strain>
    </source>
</reference>
<protein>
    <recommendedName>
        <fullName evidence="10">Fluoride-specific ion channel FluC</fullName>
    </recommendedName>
</protein>
<evidence type="ECO:0000256" key="8">
    <source>
        <dbReference type="ARBA" id="ARBA00035585"/>
    </source>
</evidence>
<keyword evidence="10" id="KW-0479">Metal-binding</keyword>
<feature type="transmembrane region" description="Helical" evidence="10">
    <location>
        <begin position="93"/>
        <end position="114"/>
    </location>
</feature>
<sequence>MRIMELIAVGFGCALGAVCRYLLENGFNNWTMDPISILVINCVGCFLMGLFTAIIERREPSKAMAKFMTTGFCGGLTTFSTFSADTYKLLQTNAWQAIALVLASLFLGMLLYALGHRLPRRNAHADVV</sequence>
<evidence type="ECO:0000256" key="9">
    <source>
        <dbReference type="ARBA" id="ARBA00049940"/>
    </source>
</evidence>
<dbReference type="KEGG" id="bnm:BALAC2494_00328"/>
<evidence type="ECO:0000256" key="10">
    <source>
        <dbReference type="HAMAP-Rule" id="MF_00454"/>
    </source>
</evidence>
<evidence type="ECO:0000256" key="2">
    <source>
        <dbReference type="ARBA" id="ARBA00022475"/>
    </source>
</evidence>
<dbReference type="InterPro" id="IPR003691">
    <property type="entry name" value="FluC"/>
</dbReference>
<keyword evidence="3 10" id="KW-0812">Transmembrane</keyword>
<keyword evidence="2 10" id="KW-1003">Cell membrane</keyword>
<gene>
    <name evidence="10" type="primary">fluC</name>
    <name evidence="10" type="synonym">crcB</name>
    <name evidence="11" type="ORF">BALAC2494_00328</name>
</gene>
<evidence type="ECO:0000256" key="1">
    <source>
        <dbReference type="ARBA" id="ARBA00004651"/>
    </source>
</evidence>
<dbReference type="HAMAP" id="MF_00454">
    <property type="entry name" value="FluC"/>
    <property type="match status" value="1"/>
</dbReference>
<dbReference type="GO" id="GO:0062054">
    <property type="term" value="F:fluoride channel activity"/>
    <property type="evidence" value="ECO:0007669"/>
    <property type="project" value="UniProtKB-UniRule"/>
</dbReference>
<comment type="similarity">
    <text evidence="7 10">Belongs to the fluoride channel Fluc/FEX (TC 1.A.43) family.</text>
</comment>
<dbReference type="GO" id="GO:0005886">
    <property type="term" value="C:plasma membrane"/>
    <property type="evidence" value="ECO:0007669"/>
    <property type="project" value="UniProtKB-SubCell"/>
</dbReference>
<proteinExistence type="inferred from homology"/>
<feature type="transmembrane region" description="Helical" evidence="10">
    <location>
        <begin position="67"/>
        <end position="87"/>
    </location>
</feature>
<evidence type="ECO:0000256" key="6">
    <source>
        <dbReference type="ARBA" id="ARBA00023303"/>
    </source>
</evidence>
<evidence type="ECO:0000313" key="11">
    <source>
        <dbReference type="EMBL" id="AEK30258.1"/>
    </source>
</evidence>
<keyword evidence="10" id="KW-0813">Transport</keyword>
<keyword evidence="5 10" id="KW-0472">Membrane</keyword>
<keyword evidence="6 10" id="KW-0407">Ion channel</keyword>
<comment type="subcellular location">
    <subcellularLocation>
        <location evidence="1 10">Cell membrane</location>
        <topology evidence="1 10">Multi-pass membrane protein</topology>
    </subcellularLocation>
</comment>
<keyword evidence="4 10" id="KW-1133">Transmembrane helix</keyword>
<keyword evidence="10" id="KW-0406">Ion transport</keyword>
<dbReference type="Proteomes" id="UP000008394">
    <property type="component" value="Chromosome"/>
</dbReference>
<feature type="binding site" evidence="10">
    <location>
        <position position="77"/>
    </location>
    <ligand>
        <name>Na(+)</name>
        <dbReference type="ChEBI" id="CHEBI:29101"/>
        <note>structural</note>
    </ligand>
</feature>
<evidence type="ECO:0000313" key="12">
    <source>
        <dbReference type="Proteomes" id="UP000008394"/>
    </source>
</evidence>
<dbReference type="GO" id="GO:0140114">
    <property type="term" value="P:cellular detoxification of fluoride"/>
    <property type="evidence" value="ECO:0007669"/>
    <property type="project" value="UniProtKB-UniRule"/>
</dbReference>
<feature type="binding site" evidence="10">
    <location>
        <position position="74"/>
    </location>
    <ligand>
        <name>Na(+)</name>
        <dbReference type="ChEBI" id="CHEBI:29101"/>
        <note>structural</note>
    </ligand>
</feature>
<comment type="catalytic activity">
    <reaction evidence="8">
        <text>fluoride(in) = fluoride(out)</text>
        <dbReference type="Rhea" id="RHEA:76159"/>
        <dbReference type="ChEBI" id="CHEBI:17051"/>
    </reaction>
    <physiologicalReaction direction="left-to-right" evidence="8">
        <dbReference type="Rhea" id="RHEA:76160"/>
    </physiologicalReaction>
</comment>
<organism evidence="11 12">
    <name type="scientific">Bifidobacterium animalis subsp. lactis CNCM I-2494</name>
    <dbReference type="NCBI Taxonomy" id="1042403"/>
    <lineage>
        <taxon>Bacteria</taxon>
        <taxon>Bacillati</taxon>
        <taxon>Actinomycetota</taxon>
        <taxon>Actinomycetes</taxon>
        <taxon>Bifidobacteriales</taxon>
        <taxon>Bifidobacteriaceae</taxon>
        <taxon>Bifidobacterium</taxon>
    </lineage>
</organism>
<evidence type="ECO:0000256" key="3">
    <source>
        <dbReference type="ARBA" id="ARBA00022692"/>
    </source>
</evidence>
<comment type="function">
    <text evidence="9 10">Fluoride-specific ion channel. Important for reducing fluoride concentration in the cell, thus reducing its toxicity.</text>
</comment>
<evidence type="ECO:0000256" key="5">
    <source>
        <dbReference type="ARBA" id="ARBA00023136"/>
    </source>
</evidence>
<dbReference type="GO" id="GO:0046872">
    <property type="term" value="F:metal ion binding"/>
    <property type="evidence" value="ECO:0007669"/>
    <property type="project" value="UniProtKB-KW"/>
</dbReference>
<evidence type="ECO:0000256" key="7">
    <source>
        <dbReference type="ARBA" id="ARBA00035120"/>
    </source>
</evidence>
<name>A0A806FQR0_BIFAN</name>
<keyword evidence="10" id="KW-0915">Sodium</keyword>
<dbReference type="PANTHER" id="PTHR28259:SF1">
    <property type="entry name" value="FLUORIDE EXPORT PROTEIN 1-RELATED"/>
    <property type="match status" value="1"/>
</dbReference>
<evidence type="ECO:0000256" key="4">
    <source>
        <dbReference type="ARBA" id="ARBA00022989"/>
    </source>
</evidence>
<dbReference type="EMBL" id="CP002915">
    <property type="protein sequence ID" value="AEK30258.1"/>
    <property type="molecule type" value="Genomic_DNA"/>
</dbReference>
<dbReference type="Pfam" id="PF02537">
    <property type="entry name" value="CRCB"/>
    <property type="match status" value="1"/>
</dbReference>